<reference evidence="1" key="2">
    <citation type="submission" date="2021-01" db="EMBL/GenBank/DDBJ databases">
        <authorList>
            <person name="Schikora-Tamarit M.A."/>
        </authorList>
    </citation>
    <scope>NUCLEOTIDE SEQUENCE</scope>
    <source>
        <strain evidence="1">NCAIM Y.01608</strain>
    </source>
</reference>
<organism evidence="1 2">
    <name type="scientific">Ogataea polymorpha</name>
    <dbReference type="NCBI Taxonomy" id="460523"/>
    <lineage>
        <taxon>Eukaryota</taxon>
        <taxon>Fungi</taxon>
        <taxon>Dikarya</taxon>
        <taxon>Ascomycota</taxon>
        <taxon>Saccharomycotina</taxon>
        <taxon>Pichiomycetes</taxon>
        <taxon>Pichiales</taxon>
        <taxon>Pichiaceae</taxon>
        <taxon>Ogataea</taxon>
    </lineage>
</organism>
<protein>
    <submittedName>
        <fullName evidence="1">Uncharacterized protein</fullName>
    </submittedName>
</protein>
<dbReference type="Proteomes" id="UP000788993">
    <property type="component" value="Unassembled WGS sequence"/>
</dbReference>
<comment type="caution">
    <text evidence="1">The sequence shown here is derived from an EMBL/GenBank/DDBJ whole genome shotgun (WGS) entry which is preliminary data.</text>
</comment>
<name>A0A9P8NUA1_9ASCO</name>
<dbReference type="EMBL" id="JAEUBD010001504">
    <property type="protein sequence ID" value="KAH3659499.1"/>
    <property type="molecule type" value="Genomic_DNA"/>
</dbReference>
<evidence type="ECO:0000313" key="2">
    <source>
        <dbReference type="Proteomes" id="UP000788993"/>
    </source>
</evidence>
<reference evidence="1" key="1">
    <citation type="journal article" date="2021" name="Open Biol.">
        <title>Shared evolutionary footprints suggest mitochondrial oxidative damage underlies multiple complex I losses in fungi.</title>
        <authorList>
            <person name="Schikora-Tamarit M.A."/>
            <person name="Marcet-Houben M."/>
            <person name="Nosek J."/>
            <person name="Gabaldon T."/>
        </authorList>
    </citation>
    <scope>NUCLEOTIDE SEQUENCE</scope>
    <source>
        <strain evidence="1">NCAIM Y.01608</strain>
    </source>
</reference>
<sequence length="208" mass="22940">MSKKCLTKIRNSRSSITSTKPVSPRSNRQFSSVGALRTFWKRIVTARMLIDSSLNALAISKTAAITFRYTSGITSSEYEPSSVNVDGGRPVVDESEGLSSIVPLIVPLLGFVASVRMFVRLYTHETTSSSVRFFRQNDSDCASSLTVSLFRTGSDKIVGRHLLRRRPIKLFLAERRAALAKILVSSSELIISTTSLVQLPSILYSCSR</sequence>
<evidence type="ECO:0000313" key="1">
    <source>
        <dbReference type="EMBL" id="KAH3659499.1"/>
    </source>
</evidence>
<accession>A0A9P8NUA1</accession>
<proteinExistence type="predicted"/>
<gene>
    <name evidence="1" type="ORF">OGATHE_005544</name>
</gene>
<keyword evidence="2" id="KW-1185">Reference proteome</keyword>
<dbReference type="AlphaFoldDB" id="A0A9P8NUA1"/>